<dbReference type="EMBL" id="OU963867">
    <property type="protein sequence ID" value="CAH0392398.1"/>
    <property type="molecule type" value="Genomic_DNA"/>
</dbReference>
<accession>A0A9P0AKG0</accession>
<dbReference type="KEGG" id="btab:109042880"/>
<dbReference type="OrthoDB" id="438164at2759"/>
<evidence type="ECO:0000256" key="2">
    <source>
        <dbReference type="ARBA" id="ARBA00022490"/>
    </source>
</evidence>
<feature type="domain" description="JmjC" evidence="4">
    <location>
        <begin position="85"/>
        <end position="242"/>
    </location>
</feature>
<dbReference type="Gene3D" id="2.60.120.650">
    <property type="entry name" value="Cupin"/>
    <property type="match status" value="1"/>
</dbReference>
<keyword evidence="6" id="KW-1185">Reference proteome</keyword>
<reference evidence="5" key="1">
    <citation type="submission" date="2021-12" db="EMBL/GenBank/DDBJ databases">
        <authorList>
            <person name="King R."/>
        </authorList>
    </citation>
    <scope>NUCLEOTIDE SEQUENCE</scope>
</reference>
<dbReference type="PANTHER" id="PTHR12461">
    <property type="entry name" value="HYPOXIA-INDUCIBLE FACTOR 1 ALPHA INHIBITOR-RELATED"/>
    <property type="match status" value="1"/>
</dbReference>
<name>A0A9P0AKG0_BEMTA</name>
<proteinExistence type="predicted"/>
<comment type="function">
    <text evidence="3">May play a role in cellular stress response.</text>
</comment>
<sequence>MAGEESVLKSREPLVFRNALDNWKVFHWTFDDWTHFFRGQPLKFRVGSKKCSKEPQWERSSRTITMTLDEFKNLAVEDSDSWYYFDYKHLNEYCDHDTSFLDDINWSCVGLPERSGKDSTLWIGSKGAHTPCHIDTYGCNFVAQIFGRKRWLLFPPDTVQLKPSRIPYEESSIYTHINFQCSRNYDPKLIEKAFSVELDPGDVLFVPPQWWHYVENLSTAISINTWVPMATDNLARLKECLVRFLVTTIKPTLTSEMCLELLNPNEDDIESSAECLEKLSHCITQLPVGHQNDSEDQGESLVKKRKLCHLNFKAVERISKEQIDNLMNSCSCDRADDQQKDLPLVFSLVNSFCDEKVLDSVSQNLLSHYT</sequence>
<keyword evidence="2" id="KW-0963">Cytoplasm</keyword>
<dbReference type="Pfam" id="PF13621">
    <property type="entry name" value="Cupin_8"/>
    <property type="match status" value="1"/>
</dbReference>
<evidence type="ECO:0000313" key="5">
    <source>
        <dbReference type="EMBL" id="CAH0392398.1"/>
    </source>
</evidence>
<dbReference type="InterPro" id="IPR041667">
    <property type="entry name" value="Cupin_8"/>
</dbReference>
<dbReference type="SMART" id="SM00558">
    <property type="entry name" value="JmjC"/>
    <property type="match status" value="1"/>
</dbReference>
<dbReference type="PANTHER" id="PTHR12461:SF43">
    <property type="entry name" value="HSPB1-ASSOCIATED PROTEIN 1"/>
    <property type="match status" value="1"/>
</dbReference>
<protein>
    <recommendedName>
        <fullName evidence="4">JmjC domain-containing protein</fullName>
    </recommendedName>
</protein>
<evidence type="ECO:0000256" key="1">
    <source>
        <dbReference type="ARBA" id="ARBA00004496"/>
    </source>
</evidence>
<evidence type="ECO:0000256" key="3">
    <source>
        <dbReference type="ARBA" id="ARBA00037342"/>
    </source>
</evidence>
<dbReference type="PROSITE" id="PS51184">
    <property type="entry name" value="JMJC"/>
    <property type="match status" value="1"/>
</dbReference>
<dbReference type="Proteomes" id="UP001152759">
    <property type="component" value="Chromosome 6"/>
</dbReference>
<evidence type="ECO:0000259" key="4">
    <source>
        <dbReference type="PROSITE" id="PS51184"/>
    </source>
</evidence>
<dbReference type="AlphaFoldDB" id="A0A9P0AKG0"/>
<dbReference type="GO" id="GO:0005737">
    <property type="term" value="C:cytoplasm"/>
    <property type="evidence" value="ECO:0007669"/>
    <property type="project" value="UniProtKB-SubCell"/>
</dbReference>
<dbReference type="InterPro" id="IPR003347">
    <property type="entry name" value="JmjC_dom"/>
</dbReference>
<dbReference type="SUPFAM" id="SSF51197">
    <property type="entry name" value="Clavaminate synthase-like"/>
    <property type="match status" value="1"/>
</dbReference>
<comment type="subcellular location">
    <subcellularLocation>
        <location evidence="1">Cytoplasm</location>
    </subcellularLocation>
</comment>
<evidence type="ECO:0000313" key="6">
    <source>
        <dbReference type="Proteomes" id="UP001152759"/>
    </source>
</evidence>
<organism evidence="5 6">
    <name type="scientific">Bemisia tabaci</name>
    <name type="common">Sweetpotato whitefly</name>
    <name type="synonym">Aleurodes tabaci</name>
    <dbReference type="NCBI Taxonomy" id="7038"/>
    <lineage>
        <taxon>Eukaryota</taxon>
        <taxon>Metazoa</taxon>
        <taxon>Ecdysozoa</taxon>
        <taxon>Arthropoda</taxon>
        <taxon>Hexapoda</taxon>
        <taxon>Insecta</taxon>
        <taxon>Pterygota</taxon>
        <taxon>Neoptera</taxon>
        <taxon>Paraneoptera</taxon>
        <taxon>Hemiptera</taxon>
        <taxon>Sternorrhyncha</taxon>
        <taxon>Aleyrodoidea</taxon>
        <taxon>Aleyrodidae</taxon>
        <taxon>Aleyrodinae</taxon>
        <taxon>Bemisia</taxon>
    </lineage>
</organism>
<gene>
    <name evidence="5" type="ORF">BEMITA_LOCUS10923</name>
</gene>